<sequence length="190" mass="21417">MNQQQVRGETVKHYINWARFAIILVGMVVVPALLIWSIMTISKYRCRRSQQNALPRAFLLHAYIQRQQLAGDWAATHSPAQATTLEPPYLETPPPADNETSAPAHRDVRVEFPPQAHIRGPNQRVGAGRRSPDVFVLGSVQPRNPQRRSHIRSVCHRSGPQHSNYESVETLPRYQDPPSYKSDNGIGKSA</sequence>
<dbReference type="AlphaFoldDB" id="A0A364MT66"/>
<reference evidence="4" key="1">
    <citation type="submission" date="2018-05" db="EMBL/GenBank/DDBJ databases">
        <title>Draft genome sequence of Stemphylium lycopersici strain CIDEFI 213.</title>
        <authorList>
            <person name="Medina R."/>
            <person name="Franco M.E.E."/>
            <person name="Lucentini C.G."/>
            <person name="Saparrat M.C.N."/>
            <person name="Balatti P.A."/>
        </authorList>
    </citation>
    <scope>NUCLEOTIDE SEQUENCE [LARGE SCALE GENOMIC DNA]</scope>
    <source>
        <strain evidence="4">CIDEFI 213</strain>
    </source>
</reference>
<gene>
    <name evidence="3" type="ORF">DDE83_008594</name>
</gene>
<name>A0A364MT66_STELY</name>
<evidence type="ECO:0000256" key="1">
    <source>
        <dbReference type="SAM" id="MobiDB-lite"/>
    </source>
</evidence>
<feature type="compositionally biased region" description="Basic residues" evidence="1">
    <location>
        <begin position="145"/>
        <end position="155"/>
    </location>
</feature>
<protein>
    <submittedName>
        <fullName evidence="3">Uncharacterized protein</fullName>
    </submittedName>
</protein>
<dbReference type="Proteomes" id="UP000249619">
    <property type="component" value="Unassembled WGS sequence"/>
</dbReference>
<evidence type="ECO:0000313" key="4">
    <source>
        <dbReference type="Proteomes" id="UP000249619"/>
    </source>
</evidence>
<keyword evidence="4" id="KW-1185">Reference proteome</keyword>
<dbReference type="EMBL" id="QGDH01000218">
    <property type="protein sequence ID" value="RAR02372.1"/>
    <property type="molecule type" value="Genomic_DNA"/>
</dbReference>
<evidence type="ECO:0000313" key="3">
    <source>
        <dbReference type="EMBL" id="RAR02372.1"/>
    </source>
</evidence>
<accession>A0A364MT66</accession>
<feature type="region of interest" description="Disordered" evidence="1">
    <location>
        <begin position="84"/>
        <end position="103"/>
    </location>
</feature>
<keyword evidence="2" id="KW-1133">Transmembrane helix</keyword>
<feature type="transmembrane region" description="Helical" evidence="2">
    <location>
        <begin position="20"/>
        <end position="41"/>
    </location>
</feature>
<evidence type="ECO:0000256" key="2">
    <source>
        <dbReference type="SAM" id="Phobius"/>
    </source>
</evidence>
<keyword evidence="2" id="KW-0472">Membrane</keyword>
<organism evidence="3 4">
    <name type="scientific">Stemphylium lycopersici</name>
    <name type="common">Tomato gray leaf spot disease fungus</name>
    <name type="synonym">Thyrospora lycopersici</name>
    <dbReference type="NCBI Taxonomy" id="183478"/>
    <lineage>
        <taxon>Eukaryota</taxon>
        <taxon>Fungi</taxon>
        <taxon>Dikarya</taxon>
        <taxon>Ascomycota</taxon>
        <taxon>Pezizomycotina</taxon>
        <taxon>Dothideomycetes</taxon>
        <taxon>Pleosporomycetidae</taxon>
        <taxon>Pleosporales</taxon>
        <taxon>Pleosporineae</taxon>
        <taxon>Pleosporaceae</taxon>
        <taxon>Stemphylium</taxon>
    </lineage>
</organism>
<comment type="caution">
    <text evidence="3">The sequence shown here is derived from an EMBL/GenBank/DDBJ whole genome shotgun (WGS) entry which is preliminary data.</text>
</comment>
<keyword evidence="2" id="KW-0812">Transmembrane</keyword>
<proteinExistence type="predicted"/>
<feature type="region of interest" description="Disordered" evidence="1">
    <location>
        <begin position="137"/>
        <end position="190"/>
    </location>
</feature>